<keyword evidence="2" id="KW-0472">Membrane</keyword>
<reference evidence="3" key="1">
    <citation type="submission" date="2023-03" db="EMBL/GenBank/DDBJ databases">
        <title>Massive genome expansion in bonnet fungi (Mycena s.s.) driven by repeated elements and novel gene families across ecological guilds.</title>
        <authorList>
            <consortium name="Lawrence Berkeley National Laboratory"/>
            <person name="Harder C.B."/>
            <person name="Miyauchi S."/>
            <person name="Viragh M."/>
            <person name="Kuo A."/>
            <person name="Thoen E."/>
            <person name="Andreopoulos B."/>
            <person name="Lu D."/>
            <person name="Skrede I."/>
            <person name="Drula E."/>
            <person name="Henrissat B."/>
            <person name="Morin E."/>
            <person name="Kohler A."/>
            <person name="Barry K."/>
            <person name="LaButti K."/>
            <person name="Morin E."/>
            <person name="Salamov A."/>
            <person name="Lipzen A."/>
            <person name="Mereny Z."/>
            <person name="Hegedus B."/>
            <person name="Baldrian P."/>
            <person name="Stursova M."/>
            <person name="Weitz H."/>
            <person name="Taylor A."/>
            <person name="Grigoriev I.V."/>
            <person name="Nagy L.G."/>
            <person name="Martin F."/>
            <person name="Kauserud H."/>
        </authorList>
    </citation>
    <scope>NUCLEOTIDE SEQUENCE</scope>
    <source>
        <strain evidence="3">9284</strain>
    </source>
</reference>
<feature type="transmembrane region" description="Helical" evidence="2">
    <location>
        <begin position="111"/>
        <end position="134"/>
    </location>
</feature>
<keyword evidence="2" id="KW-1133">Transmembrane helix</keyword>
<name>A0AAD7B8Q8_9AGAR</name>
<accession>A0AAD7B8Q8</accession>
<dbReference type="Proteomes" id="UP001221142">
    <property type="component" value="Unassembled WGS sequence"/>
</dbReference>
<feature type="region of interest" description="Disordered" evidence="1">
    <location>
        <begin position="208"/>
        <end position="251"/>
    </location>
</feature>
<keyword evidence="2" id="KW-0812">Transmembrane</keyword>
<feature type="transmembrane region" description="Helical" evidence="2">
    <location>
        <begin position="263"/>
        <end position="283"/>
    </location>
</feature>
<feature type="transmembrane region" description="Helical" evidence="2">
    <location>
        <begin position="165"/>
        <end position="187"/>
    </location>
</feature>
<evidence type="ECO:0000313" key="4">
    <source>
        <dbReference type="Proteomes" id="UP001221142"/>
    </source>
</evidence>
<evidence type="ECO:0000313" key="3">
    <source>
        <dbReference type="EMBL" id="KAJ7613166.1"/>
    </source>
</evidence>
<feature type="compositionally biased region" description="Low complexity" evidence="1">
    <location>
        <begin position="226"/>
        <end position="238"/>
    </location>
</feature>
<gene>
    <name evidence="3" type="ORF">FB45DRAFT_273496</name>
</gene>
<feature type="transmembrane region" description="Helical" evidence="2">
    <location>
        <begin position="77"/>
        <end position="99"/>
    </location>
</feature>
<dbReference type="EMBL" id="JARKIF010000029">
    <property type="protein sequence ID" value="KAJ7613166.1"/>
    <property type="molecule type" value="Genomic_DNA"/>
</dbReference>
<protein>
    <submittedName>
        <fullName evidence="3">Uncharacterized protein</fullName>
    </submittedName>
</protein>
<evidence type="ECO:0000256" key="1">
    <source>
        <dbReference type="SAM" id="MobiDB-lite"/>
    </source>
</evidence>
<organism evidence="3 4">
    <name type="scientific">Roridomyces roridus</name>
    <dbReference type="NCBI Taxonomy" id="1738132"/>
    <lineage>
        <taxon>Eukaryota</taxon>
        <taxon>Fungi</taxon>
        <taxon>Dikarya</taxon>
        <taxon>Basidiomycota</taxon>
        <taxon>Agaricomycotina</taxon>
        <taxon>Agaricomycetes</taxon>
        <taxon>Agaricomycetidae</taxon>
        <taxon>Agaricales</taxon>
        <taxon>Marasmiineae</taxon>
        <taxon>Mycenaceae</taxon>
        <taxon>Roridomyces</taxon>
    </lineage>
</organism>
<evidence type="ECO:0000256" key="2">
    <source>
        <dbReference type="SAM" id="Phobius"/>
    </source>
</evidence>
<feature type="transmembrane region" description="Helical" evidence="2">
    <location>
        <begin position="303"/>
        <end position="321"/>
    </location>
</feature>
<feature type="transmembrane region" description="Helical" evidence="2">
    <location>
        <begin position="46"/>
        <end position="65"/>
    </location>
</feature>
<sequence length="341" mass="37038">MPCIGGPPLNTDVSGIGVRISFYLQTVFLTCLSLRSDSSEAITGALYTLLATNTAMAVAALILGLKPRPDISFHDALVITYLLFLSWVSVCFSMTACPASTVGSGKRRVKITILGSLSHVQSYTIFAFVLAALATARKFGNRRECNTNAVVVIFRPFSALGSGRIVGWILWVAIVALYTGISIRDYLPPIPPVREWIKKRISRQMPAFAQDPPGPSGVAPDPASPDEPSSMQPGSAEPAPEPVVPRPHSPDPSEYDLPIPWELVLKIFLVVVVWSVAVMHVELLIRWNHFAPIGQSQWQFGQILPMFLVIIPFLSLIDAFGSKSHSPKLGSESHAPFVSPV</sequence>
<comment type="caution">
    <text evidence="3">The sequence shown here is derived from an EMBL/GenBank/DDBJ whole genome shotgun (WGS) entry which is preliminary data.</text>
</comment>
<dbReference type="AlphaFoldDB" id="A0AAD7B8Q8"/>
<keyword evidence="4" id="KW-1185">Reference proteome</keyword>
<proteinExistence type="predicted"/>